<keyword evidence="3" id="KW-1003">Cell membrane</keyword>
<gene>
    <name evidence="13" type="ORF">C0Q92_26975</name>
</gene>
<sequence length="251" mass="25889">MTTAELHTLTGAYALHALSEEERDAFDRHLADCPACTTEVAELTATAARLGLAEAAVPPPAMKDQVLRRIGEVRQEPPRTAAATATPRAGRARRFTGFALAACLAAVAGLGGVAVWQHQEAEQARQRAEAAERQAASVARVLAAPDARSESARLGEGTRATVVVSASLDEAVLLAADMPAPPEGKVYQLWFDDGGTMRSAGLMPPSRGDGVEAVRLEGGVGEASGVGITVEPPGGSEQPTSDPVGLLNLPA</sequence>
<keyword evidence="4" id="KW-0812">Transmembrane</keyword>
<keyword evidence="5" id="KW-1133">Transmembrane helix</keyword>
<evidence type="ECO:0000256" key="7">
    <source>
        <dbReference type="ARBA" id="ARBA00023136"/>
    </source>
</evidence>
<evidence type="ECO:0000256" key="3">
    <source>
        <dbReference type="ARBA" id="ARBA00022475"/>
    </source>
</evidence>
<reference evidence="13 14" key="1">
    <citation type="submission" date="2017-12" db="EMBL/GenBank/DDBJ databases">
        <title>Population genomics insights into the ecological differentiation and adaptive evolution in streptomycetes.</title>
        <authorList>
            <person name="Li Y."/>
            <person name="Huang Y."/>
        </authorList>
    </citation>
    <scope>NUCLEOTIDE SEQUENCE [LARGE SCALE GENOMIC DNA]</scope>
    <source>
        <strain evidence="13 14">NBRC 100770</strain>
    </source>
</reference>
<dbReference type="Pfam" id="PF22618">
    <property type="entry name" value="RskA_N"/>
    <property type="match status" value="1"/>
</dbReference>
<protein>
    <recommendedName>
        <fullName evidence="10">Regulator of SigK</fullName>
    </recommendedName>
    <alternativeName>
        <fullName evidence="9">Sigma-K anti-sigma factor RskA</fullName>
    </alternativeName>
</protein>
<organism evidence="13 14">
    <name type="scientific">Streptomyces albidoflavus</name>
    <dbReference type="NCBI Taxonomy" id="1886"/>
    <lineage>
        <taxon>Bacteria</taxon>
        <taxon>Bacillati</taxon>
        <taxon>Actinomycetota</taxon>
        <taxon>Actinomycetes</taxon>
        <taxon>Kitasatosporales</taxon>
        <taxon>Streptomycetaceae</taxon>
        <taxon>Streptomyces</taxon>
        <taxon>Streptomyces albidoflavus group</taxon>
    </lineage>
</organism>
<accession>A0A126YA90</accession>
<dbReference type="InterPro" id="IPR051474">
    <property type="entry name" value="Anti-sigma-K/W_factor"/>
</dbReference>
<dbReference type="EMBL" id="PKLL01000026">
    <property type="protein sequence ID" value="RZE17169.1"/>
    <property type="molecule type" value="Genomic_DNA"/>
</dbReference>
<evidence type="ECO:0000256" key="4">
    <source>
        <dbReference type="ARBA" id="ARBA00022692"/>
    </source>
</evidence>
<evidence type="ECO:0000259" key="11">
    <source>
        <dbReference type="Pfam" id="PF10099"/>
    </source>
</evidence>
<evidence type="ECO:0000259" key="12">
    <source>
        <dbReference type="Pfam" id="PF22618"/>
    </source>
</evidence>
<name>A0A126YA90_9ACTN</name>
<evidence type="ECO:0000256" key="2">
    <source>
        <dbReference type="ARBA" id="ARBA00004236"/>
    </source>
</evidence>
<dbReference type="InterPro" id="IPR053877">
    <property type="entry name" value="RskA_N"/>
</dbReference>
<evidence type="ECO:0000256" key="6">
    <source>
        <dbReference type="ARBA" id="ARBA00023015"/>
    </source>
</evidence>
<proteinExistence type="predicted"/>
<dbReference type="InterPro" id="IPR041916">
    <property type="entry name" value="Anti_sigma_zinc_sf"/>
</dbReference>
<evidence type="ECO:0000256" key="8">
    <source>
        <dbReference type="ARBA" id="ARBA00023163"/>
    </source>
</evidence>
<comment type="caution">
    <text evidence="13">The sequence shown here is derived from an EMBL/GenBank/DDBJ whole genome shotgun (WGS) entry which is preliminary data.</text>
</comment>
<evidence type="ECO:0000256" key="10">
    <source>
        <dbReference type="ARBA" id="ARBA00030803"/>
    </source>
</evidence>
<keyword evidence="7" id="KW-0472">Membrane</keyword>
<dbReference type="PANTHER" id="PTHR37461">
    <property type="entry name" value="ANTI-SIGMA-K FACTOR RSKA"/>
    <property type="match status" value="1"/>
</dbReference>
<feature type="domain" description="Anti-sigma-K factor RskA N-terminal" evidence="12">
    <location>
        <begin position="6"/>
        <end position="42"/>
    </location>
</feature>
<evidence type="ECO:0000313" key="13">
    <source>
        <dbReference type="EMBL" id="RZE17169.1"/>
    </source>
</evidence>
<dbReference type="GO" id="GO:0006417">
    <property type="term" value="P:regulation of translation"/>
    <property type="evidence" value="ECO:0007669"/>
    <property type="project" value="TreeGrafter"/>
</dbReference>
<dbReference type="Pfam" id="PF10099">
    <property type="entry name" value="RskA_C"/>
    <property type="match status" value="1"/>
</dbReference>
<keyword evidence="8" id="KW-0804">Transcription</keyword>
<dbReference type="AlphaFoldDB" id="A0A126YA90"/>
<evidence type="ECO:0000256" key="1">
    <source>
        <dbReference type="ARBA" id="ARBA00004167"/>
    </source>
</evidence>
<comment type="subcellular location">
    <subcellularLocation>
        <location evidence="2">Cell membrane</location>
    </subcellularLocation>
    <subcellularLocation>
        <location evidence="1">Membrane</location>
        <topology evidence="1">Single-pass membrane protein</topology>
    </subcellularLocation>
</comment>
<dbReference type="RefSeq" id="WP_018895464.1">
    <property type="nucleotide sequence ID" value="NZ_CP014485.1"/>
</dbReference>
<evidence type="ECO:0000256" key="9">
    <source>
        <dbReference type="ARBA" id="ARBA00029829"/>
    </source>
</evidence>
<dbReference type="Gene3D" id="1.10.10.1320">
    <property type="entry name" value="Anti-sigma factor, zinc-finger domain"/>
    <property type="match status" value="1"/>
</dbReference>
<dbReference type="Proteomes" id="UP000292693">
    <property type="component" value="Unassembled WGS sequence"/>
</dbReference>
<keyword evidence="6" id="KW-0805">Transcription regulation</keyword>
<evidence type="ECO:0000256" key="5">
    <source>
        <dbReference type="ARBA" id="ARBA00022989"/>
    </source>
</evidence>
<feature type="domain" description="Anti-sigma K factor RskA C-terminal" evidence="11">
    <location>
        <begin position="100"/>
        <end position="244"/>
    </location>
</feature>
<dbReference type="GO" id="GO:0016989">
    <property type="term" value="F:sigma factor antagonist activity"/>
    <property type="evidence" value="ECO:0007669"/>
    <property type="project" value="TreeGrafter"/>
</dbReference>
<dbReference type="InterPro" id="IPR018764">
    <property type="entry name" value="RskA_C"/>
</dbReference>
<dbReference type="PANTHER" id="PTHR37461:SF1">
    <property type="entry name" value="ANTI-SIGMA-K FACTOR RSKA"/>
    <property type="match status" value="1"/>
</dbReference>
<evidence type="ECO:0000313" key="14">
    <source>
        <dbReference type="Proteomes" id="UP000292693"/>
    </source>
</evidence>
<dbReference type="GO" id="GO:0005886">
    <property type="term" value="C:plasma membrane"/>
    <property type="evidence" value="ECO:0007669"/>
    <property type="project" value="UniProtKB-SubCell"/>
</dbReference>